<dbReference type="Proteomes" id="UP000758603">
    <property type="component" value="Unassembled WGS sequence"/>
</dbReference>
<dbReference type="PANTHER" id="PTHR37535">
    <property type="entry name" value="FLUG DOMAIN PROTEIN"/>
    <property type="match status" value="1"/>
</dbReference>
<evidence type="ECO:0000313" key="2">
    <source>
        <dbReference type="EMBL" id="KAH6653689.1"/>
    </source>
</evidence>
<name>A0A9P8ZY56_9PEZI</name>
<keyword evidence="3" id="KW-1185">Reference proteome</keyword>
<feature type="region of interest" description="Disordered" evidence="1">
    <location>
        <begin position="745"/>
        <end position="775"/>
    </location>
</feature>
<gene>
    <name evidence="2" type="ORF">BKA67DRAFT_679631</name>
</gene>
<sequence length="775" mass="89662">MLAARNYRKQDAYHENFLRAVAEREKNERNQPRRKKWSSERSAANRKLLEKVVTFNAKLSEESLINVAGVLKKWQSYCKIVNLGDWERMLVEIRPAIAMDFCRFICEDCKITASSSLHLYFRQLQQLYTRHAGIFMDRNVANSVRQHIDINLVPEYGLRPPNVNGKPVVSVAELRVILTFNMAYDTTVFPGERHRLQLAACYLIQCYTGARPAELVKAERKRPKGTSKEKLFTSMAIMASKDSTDDSSDDTSSSSENPFPAARITRGRPKALCYEDINMMLVRHPTTGRVLPAMSIRFTHHKGSDNKLKPTTFFFTATNKLLFCSVSIIMALALDDGAFAAENITDAASVLKLGIPAGKSSQPLRWKASKLKIPVFRKFERNGQLSEEEAMLYSKYSFDLGNQSENAGFEIRWTSKVFRRGASNAANGNAPDPVRDQMMRHNPGSTTFSGAYLNEQVNFDLQNTFLEEETEDELYKLFAHVSLTRDPRAHRDMIPQHIWDRLAPDPEITKLEQERAILKRGQHRIQGSDDEVQIRILTEDIRRMRTQREAKIVKQFRQDYFYNKPTQDIEQQAGGGMDEEYPSPEVDLEIIERARLAEALCNQPDDMTFDEITELRLKAIDFMMALCARRETVKRNRIRQRAKATTAVQIDPLKQESEQRDYPLLMDPRECPDCIGDERLVEAQRRFRYSRPEVRNNHFEKHHLEERETAERRRDGIQCKHPECKEEKFKTVDHFRAHVSTVHGVQLRTSESVRKKRHADDRNRQMRSSKKHRGS</sequence>
<dbReference type="EMBL" id="JAGPXC010000005">
    <property type="protein sequence ID" value="KAH6653689.1"/>
    <property type="molecule type" value="Genomic_DNA"/>
</dbReference>
<reference evidence="2" key="1">
    <citation type="journal article" date="2021" name="Nat. Commun.">
        <title>Genetic determinants of endophytism in the Arabidopsis root mycobiome.</title>
        <authorList>
            <person name="Mesny F."/>
            <person name="Miyauchi S."/>
            <person name="Thiergart T."/>
            <person name="Pickel B."/>
            <person name="Atanasova L."/>
            <person name="Karlsson M."/>
            <person name="Huettel B."/>
            <person name="Barry K.W."/>
            <person name="Haridas S."/>
            <person name="Chen C."/>
            <person name="Bauer D."/>
            <person name="Andreopoulos W."/>
            <person name="Pangilinan J."/>
            <person name="LaButti K."/>
            <person name="Riley R."/>
            <person name="Lipzen A."/>
            <person name="Clum A."/>
            <person name="Drula E."/>
            <person name="Henrissat B."/>
            <person name="Kohler A."/>
            <person name="Grigoriev I.V."/>
            <person name="Martin F.M."/>
            <person name="Hacquard S."/>
        </authorList>
    </citation>
    <scope>NUCLEOTIDE SEQUENCE</scope>
    <source>
        <strain evidence="2">MPI-SDFR-AT-0073</strain>
    </source>
</reference>
<dbReference type="GeneID" id="70137771"/>
<feature type="compositionally biased region" description="Basic residues" evidence="1">
    <location>
        <begin position="765"/>
        <end position="775"/>
    </location>
</feature>
<feature type="region of interest" description="Disordered" evidence="1">
    <location>
        <begin position="241"/>
        <end position="262"/>
    </location>
</feature>
<protein>
    <submittedName>
        <fullName evidence="2">FluG domain-containing protein</fullName>
    </submittedName>
</protein>
<accession>A0A9P8ZY56</accession>
<proteinExistence type="predicted"/>
<evidence type="ECO:0000256" key="1">
    <source>
        <dbReference type="SAM" id="MobiDB-lite"/>
    </source>
</evidence>
<dbReference type="AlphaFoldDB" id="A0A9P8ZY56"/>
<organism evidence="2 3">
    <name type="scientific">Truncatella angustata</name>
    <dbReference type="NCBI Taxonomy" id="152316"/>
    <lineage>
        <taxon>Eukaryota</taxon>
        <taxon>Fungi</taxon>
        <taxon>Dikarya</taxon>
        <taxon>Ascomycota</taxon>
        <taxon>Pezizomycotina</taxon>
        <taxon>Sordariomycetes</taxon>
        <taxon>Xylariomycetidae</taxon>
        <taxon>Amphisphaeriales</taxon>
        <taxon>Sporocadaceae</taxon>
        <taxon>Truncatella</taxon>
    </lineage>
</organism>
<dbReference type="Pfam" id="PF11917">
    <property type="entry name" value="DUF3435"/>
    <property type="match status" value="1"/>
</dbReference>
<dbReference type="InterPro" id="IPR021842">
    <property type="entry name" value="DUF3435"/>
</dbReference>
<dbReference type="PANTHER" id="PTHR37535:SF2">
    <property type="entry name" value="FINGER DOMAIN PROTEIN, PUTATIVE (AFU_ORTHOLOGUE AFUA_6G09300)-RELATED"/>
    <property type="match status" value="1"/>
</dbReference>
<evidence type="ECO:0000313" key="3">
    <source>
        <dbReference type="Proteomes" id="UP000758603"/>
    </source>
</evidence>
<comment type="caution">
    <text evidence="2">The sequence shown here is derived from an EMBL/GenBank/DDBJ whole genome shotgun (WGS) entry which is preliminary data.</text>
</comment>
<dbReference type="RefSeq" id="XP_045957966.1">
    <property type="nucleotide sequence ID" value="XM_046108880.1"/>
</dbReference>
<dbReference type="OrthoDB" id="4485682at2759"/>